<evidence type="ECO:0000256" key="3">
    <source>
        <dbReference type="SAM" id="MobiDB-lite"/>
    </source>
</evidence>
<dbReference type="PANTHER" id="PTHR33375:SF7">
    <property type="entry name" value="CHROMOSOME 2-PARTITIONING PROTEIN PARB-RELATED"/>
    <property type="match status" value="1"/>
</dbReference>
<gene>
    <name evidence="5" type="ORF">RHIZ70P_155</name>
</gene>
<accession>A0A380TLG2</accession>
<protein>
    <recommendedName>
        <fullName evidence="4">ParB-like N-terminal domain-containing protein</fullName>
    </recommendedName>
</protein>
<evidence type="ECO:0000313" key="5">
    <source>
        <dbReference type="EMBL" id="SUS16662.1"/>
    </source>
</evidence>
<feature type="domain" description="ParB-like N-terminal" evidence="4">
    <location>
        <begin position="5"/>
        <end position="100"/>
    </location>
</feature>
<proteinExistence type="inferred from homology"/>
<dbReference type="Pfam" id="PF02195">
    <property type="entry name" value="ParB_N"/>
    <property type="match status" value="1"/>
</dbReference>
<dbReference type="RefSeq" id="WP_159373904.1">
    <property type="nucleotide sequence ID" value="NZ_LS974446.1"/>
</dbReference>
<dbReference type="GO" id="GO:0005694">
    <property type="term" value="C:chromosome"/>
    <property type="evidence" value="ECO:0007669"/>
    <property type="project" value="TreeGrafter"/>
</dbReference>
<dbReference type="Gene3D" id="3.90.1530.30">
    <property type="match status" value="1"/>
</dbReference>
<evidence type="ECO:0000256" key="2">
    <source>
        <dbReference type="SAM" id="Coils"/>
    </source>
</evidence>
<dbReference type="NCBIfam" id="TIGR00180">
    <property type="entry name" value="parB_part"/>
    <property type="match status" value="1"/>
</dbReference>
<evidence type="ECO:0000256" key="1">
    <source>
        <dbReference type="ARBA" id="ARBA00006295"/>
    </source>
</evidence>
<sequence>MSDIIAIALNKLDADPKNVRKTYTKESIESLSASILANGVIQNLVVRKAPKGRYLVTAGGRRLAALNLLAERGEITADYAVNVIVREAGEATELSLTENVMREAMHPADQFEAFKALFDEGKSIKDIAARFGTTEIIVNRRLALAKVSPVLFAAFRAEDMTFEQLAAFTITDDHARQEEVWNALPSWDRSAHTIKRRLAAAEVPASDKRLALIGGLEAYEAAGGPVRRDLFAEQRGGFACDSGLLEKLVAEKLEVEAEAVKAEGWKWVEWCAQQPDNIYQMARVYPQRVDLSDEDQAKLDALTERYDELAAQIDADQEDEGAEAALSAVEQEIAVLQKREEAYRSEDLAMAGAIVTIDHWGKLSVLRGLVRDEDKKKAEATEGKQGGANEEADGASKSTGLTHSAALIEDLTAQKTVALRVELANNPDVALVAVVHAMLLKVQYRTAWGIPGHQSSLEISVTREVLDGSMKRPDENKALEAWGSLEENYGHRLPGDPADLWEWLMDQSQSELLQLLAYAAAHSVNAVEKKFSSRSQALAHADQMGRALNVDMRDWFETTAESYFSHVNRPTIQAVVAEVRGEDFAAGVCNMKKGEAAEYAAKSIKDSGWLPPHVRIGSDPNAEGEAETSEEKKEHSFPMAAE</sequence>
<dbReference type="GO" id="GO:0003677">
    <property type="term" value="F:DNA binding"/>
    <property type="evidence" value="ECO:0007669"/>
    <property type="project" value="InterPro"/>
</dbReference>
<feature type="region of interest" description="Disordered" evidence="3">
    <location>
        <begin position="608"/>
        <end position="642"/>
    </location>
</feature>
<dbReference type="SUPFAM" id="SSF109709">
    <property type="entry name" value="KorB DNA-binding domain-like"/>
    <property type="match status" value="1"/>
</dbReference>
<dbReference type="PANTHER" id="PTHR33375">
    <property type="entry name" value="CHROMOSOME-PARTITIONING PROTEIN PARB-RELATED"/>
    <property type="match status" value="1"/>
</dbReference>
<dbReference type="SMART" id="SM00470">
    <property type="entry name" value="ParB"/>
    <property type="match status" value="1"/>
</dbReference>
<feature type="coiled-coil region" evidence="2">
    <location>
        <begin position="292"/>
        <end position="346"/>
    </location>
</feature>
<dbReference type="InterPro" id="IPR004437">
    <property type="entry name" value="ParB/RepB/Spo0J"/>
</dbReference>
<geneLocation type="plasmid" evidence="5">
    <name>1</name>
</geneLocation>
<feature type="region of interest" description="Disordered" evidence="3">
    <location>
        <begin position="375"/>
        <end position="398"/>
    </location>
</feature>
<dbReference type="Gene3D" id="1.10.10.2830">
    <property type="match status" value="1"/>
</dbReference>
<dbReference type="InterPro" id="IPR050336">
    <property type="entry name" value="Chromosome_partition/occlusion"/>
</dbReference>
<dbReference type="InterPro" id="IPR036086">
    <property type="entry name" value="ParB/Sulfiredoxin_sf"/>
</dbReference>
<keyword evidence="5" id="KW-0614">Plasmid</keyword>
<dbReference type="GO" id="GO:0007059">
    <property type="term" value="P:chromosome segregation"/>
    <property type="evidence" value="ECO:0007669"/>
    <property type="project" value="TreeGrafter"/>
</dbReference>
<keyword evidence="2" id="KW-0175">Coiled coil</keyword>
<evidence type="ECO:0000259" key="4">
    <source>
        <dbReference type="SMART" id="SM00470"/>
    </source>
</evidence>
<dbReference type="InterPro" id="IPR003115">
    <property type="entry name" value="ParB_N"/>
</dbReference>
<dbReference type="AlphaFoldDB" id="A0A380TLG2"/>
<dbReference type="SUPFAM" id="SSF110849">
    <property type="entry name" value="ParB/Sulfiredoxin"/>
    <property type="match status" value="1"/>
</dbReference>
<reference evidence="5" key="1">
    <citation type="submission" date="2018-07" db="EMBL/GenBank/DDBJ databases">
        <authorList>
            <person name="Quirk P.G."/>
            <person name="Krulwich T.A."/>
        </authorList>
    </citation>
    <scope>NUCLEOTIDE SEQUENCE</scope>
    <source>
        <strain evidence="5">T2.30D-1.1_plasmid</strain>
        <plasmid evidence="5">1</plasmid>
    </source>
</reference>
<comment type="similarity">
    <text evidence="1">Belongs to the ParB family.</text>
</comment>
<dbReference type="CDD" id="cd16406">
    <property type="entry name" value="ParB_N_like"/>
    <property type="match status" value="1"/>
</dbReference>
<name>A0A380TLG2_9HYPH</name>
<dbReference type="EMBL" id="LS974446">
    <property type="protein sequence ID" value="SUS16662.1"/>
    <property type="molecule type" value="Genomic_DNA"/>
</dbReference>
<organism evidence="5">
    <name type="scientific">Ciceribacter selenitireducens ATCC BAA-1503</name>
    <dbReference type="NCBI Taxonomy" id="1336235"/>
    <lineage>
        <taxon>Bacteria</taxon>
        <taxon>Pseudomonadati</taxon>
        <taxon>Pseudomonadota</taxon>
        <taxon>Alphaproteobacteria</taxon>
        <taxon>Hyphomicrobiales</taxon>
        <taxon>Rhizobiaceae</taxon>
        <taxon>Ciceribacter</taxon>
    </lineage>
</organism>